<keyword evidence="6 7" id="KW-0326">Glycosidase</keyword>
<dbReference type="InterPro" id="IPR023347">
    <property type="entry name" value="Lysozyme_dom_sf"/>
</dbReference>
<evidence type="ECO:0000256" key="4">
    <source>
        <dbReference type="ARBA" id="ARBA00022801"/>
    </source>
</evidence>
<comment type="caution">
    <text evidence="8">The sequence shown here is derived from an EMBL/GenBank/DDBJ whole genome shotgun (WGS) entry which is preliminary data.</text>
</comment>
<dbReference type="GO" id="GO:0016998">
    <property type="term" value="P:cell wall macromolecule catabolic process"/>
    <property type="evidence" value="ECO:0007669"/>
    <property type="project" value="InterPro"/>
</dbReference>
<protein>
    <recommendedName>
        <fullName evidence="7">Lysozyme</fullName>
        <ecNumber evidence="7">3.2.1.17</ecNumber>
    </recommendedName>
</protein>
<keyword evidence="5" id="KW-1035">Host cytoplasm</keyword>
<dbReference type="RefSeq" id="WP_150015736.1">
    <property type="nucleotide sequence ID" value="NZ_VWVM01000027.1"/>
</dbReference>
<dbReference type="InterPro" id="IPR034690">
    <property type="entry name" value="Endolysin_T4_type"/>
</dbReference>
<evidence type="ECO:0000313" key="9">
    <source>
        <dbReference type="Proteomes" id="UP000324255"/>
    </source>
</evidence>
<keyword evidence="4 7" id="KW-0378">Hydrolase</keyword>
<evidence type="ECO:0000256" key="7">
    <source>
        <dbReference type="RuleBase" id="RU003788"/>
    </source>
</evidence>
<dbReference type="InterPro" id="IPR023346">
    <property type="entry name" value="Lysozyme-like_dom_sf"/>
</dbReference>
<keyword evidence="3 7" id="KW-0081">Bacteriolytic enzyme</keyword>
<keyword evidence="2 7" id="KW-0929">Antimicrobial</keyword>
<sequence>MNVSQTGLDLIKQFEGLRTEAYLCPAGVWTIGYGHTARVKEGDTCTAAQAEAWLITDVVDAENAVKSLVKVELNQHQFDALVSFTFNLGRGNLASSTLLTRLNAGSFTAAADQFGRWVFAKNVLQPGLVKRRAAEKALFLLH</sequence>
<dbReference type="Pfam" id="PF00959">
    <property type="entry name" value="Phage_lysozyme"/>
    <property type="match status" value="1"/>
</dbReference>
<dbReference type="Gene3D" id="1.10.530.40">
    <property type="match status" value="1"/>
</dbReference>
<dbReference type="InterPro" id="IPR002196">
    <property type="entry name" value="Glyco_hydro_24"/>
</dbReference>
<dbReference type="Proteomes" id="UP000324255">
    <property type="component" value="Unassembled WGS sequence"/>
</dbReference>
<dbReference type="AlphaFoldDB" id="A0AB34CKQ9"/>
<dbReference type="GO" id="GO:0003796">
    <property type="term" value="F:lysozyme activity"/>
    <property type="evidence" value="ECO:0007669"/>
    <property type="project" value="UniProtKB-EC"/>
</dbReference>
<dbReference type="PANTHER" id="PTHR38107">
    <property type="match status" value="1"/>
</dbReference>
<dbReference type="GO" id="GO:0009253">
    <property type="term" value="P:peptidoglycan catabolic process"/>
    <property type="evidence" value="ECO:0007669"/>
    <property type="project" value="InterPro"/>
</dbReference>
<evidence type="ECO:0000313" key="8">
    <source>
        <dbReference type="EMBL" id="KAA6118680.1"/>
    </source>
</evidence>
<evidence type="ECO:0000256" key="6">
    <source>
        <dbReference type="ARBA" id="ARBA00023295"/>
    </source>
</evidence>
<accession>A0AB34CKQ9</accession>
<dbReference type="InterPro" id="IPR051018">
    <property type="entry name" value="Bacteriophage_GH24"/>
</dbReference>
<keyword evidence="9" id="KW-1185">Reference proteome</keyword>
<dbReference type="InterPro" id="IPR033907">
    <property type="entry name" value="Endolysin_autolysin"/>
</dbReference>
<dbReference type="GO" id="GO:0031640">
    <property type="term" value="P:killing of cells of another organism"/>
    <property type="evidence" value="ECO:0007669"/>
    <property type="project" value="UniProtKB-KW"/>
</dbReference>
<name>A0AB34CKQ9_9GAMM</name>
<dbReference type="GO" id="GO:0042742">
    <property type="term" value="P:defense response to bacterium"/>
    <property type="evidence" value="ECO:0007669"/>
    <property type="project" value="UniProtKB-KW"/>
</dbReference>
<comment type="catalytic activity">
    <reaction evidence="1 7">
        <text>Hydrolysis of (1-&gt;4)-beta-linkages between N-acetylmuramic acid and N-acetyl-D-glucosamine residues in a peptidoglycan and between N-acetyl-D-glucosamine residues in chitodextrins.</text>
        <dbReference type="EC" id="3.2.1.17"/>
    </reaction>
</comment>
<evidence type="ECO:0000256" key="5">
    <source>
        <dbReference type="ARBA" id="ARBA00023200"/>
    </source>
</evidence>
<comment type="similarity">
    <text evidence="7">Belongs to the glycosyl hydrolase 24 family.</text>
</comment>
<evidence type="ECO:0000256" key="2">
    <source>
        <dbReference type="ARBA" id="ARBA00022529"/>
    </source>
</evidence>
<dbReference type="EC" id="3.2.1.17" evidence="7"/>
<dbReference type="CDD" id="cd00737">
    <property type="entry name" value="lyz_endolysin_autolysin"/>
    <property type="match status" value="1"/>
</dbReference>
<dbReference type="SUPFAM" id="SSF53955">
    <property type="entry name" value="Lysozyme-like"/>
    <property type="match status" value="1"/>
</dbReference>
<dbReference type="EMBL" id="VWVM01000027">
    <property type="protein sequence ID" value="KAA6118680.1"/>
    <property type="molecule type" value="Genomic_DNA"/>
</dbReference>
<gene>
    <name evidence="8" type="ORF">F3I20_21995</name>
</gene>
<dbReference type="PANTHER" id="PTHR38107:SF4">
    <property type="entry name" value="LYSOZYME"/>
    <property type="match status" value="1"/>
</dbReference>
<reference evidence="8 9" key="1">
    <citation type="submission" date="2019-09" db="EMBL/GenBank/DDBJ databases">
        <title>Genomic diversity of phyloplane-associated Pantoea species in Pakistan cotton crop.</title>
        <authorList>
            <person name="Tufail M.R."/>
            <person name="Cook D.R."/>
        </authorList>
    </citation>
    <scope>NUCLEOTIDE SEQUENCE [LARGE SCALE GENOMIC DNA]</scope>
    <source>
        <strain evidence="8 9">B_8</strain>
    </source>
</reference>
<evidence type="ECO:0000256" key="3">
    <source>
        <dbReference type="ARBA" id="ARBA00022638"/>
    </source>
</evidence>
<organism evidence="8 9">
    <name type="scientific">Candidatus Pantoea gossypiicola</name>
    <dbReference type="NCBI Taxonomy" id="2608008"/>
    <lineage>
        <taxon>Bacteria</taxon>
        <taxon>Pseudomonadati</taxon>
        <taxon>Pseudomonadota</taxon>
        <taxon>Gammaproteobacteria</taxon>
        <taxon>Enterobacterales</taxon>
        <taxon>Erwiniaceae</taxon>
        <taxon>Pantoea</taxon>
    </lineage>
</organism>
<dbReference type="HAMAP" id="MF_04110">
    <property type="entry name" value="ENDOLYSIN_T4"/>
    <property type="match status" value="1"/>
</dbReference>
<evidence type="ECO:0000256" key="1">
    <source>
        <dbReference type="ARBA" id="ARBA00000632"/>
    </source>
</evidence>
<proteinExistence type="inferred from homology"/>